<sequence>MPDNIEAIVANLTELEDADPVVELAERRLGDGDPAFVADLGTALHARYGTTGERMWQYRSVFGSLLQLLTTTPGRENIAQAVRLIIATGTRKQIRAAASQLASEQPPQLLAAVFAESAPSAEPMVELRACLVQELVLRGAEVAELPEVARWVSSVEWARHSLAWLPLSRLETEGEPGLPRYHARGASWPLPSGRAEAHGEPAVEPIAHVHAVKRTTTKSAVEAISAAVTNWSQESNGRIAAATFALAEPVTIDAVPGILAALDEECLDGLAPSAVAPCSAAQAWRLLFSAASTGGAYNNGLQGAYGRLAAWQSMTALTGAESGASATAAESRVQTCDWYSFGATTNWFEDVAWDIGLAVLEPQRRGLAVLAATDTD</sequence>
<keyword evidence="2" id="KW-1185">Reference proteome</keyword>
<reference evidence="1" key="1">
    <citation type="submission" date="2021-10" db="EMBL/GenBank/DDBJ databases">
        <title>Streptomyces nigrumlapis sp.nov.,an antimicrobial producing actinobacterium isolated from Black Gobi rocks.</title>
        <authorList>
            <person name="Wen Y."/>
            <person name="Zhang W."/>
            <person name="Liu X.G."/>
        </authorList>
    </citation>
    <scope>NUCLEOTIDE SEQUENCE</scope>
    <source>
        <strain evidence="1">ST13-2-2</strain>
    </source>
</reference>
<dbReference type="EMBL" id="CP086322">
    <property type="protein sequence ID" value="UQA97531.1"/>
    <property type="molecule type" value="Genomic_DNA"/>
</dbReference>
<gene>
    <name evidence="1" type="ORF">K9S39_41820</name>
</gene>
<organism evidence="1 2">
    <name type="scientific">Streptomyces halobius</name>
    <dbReference type="NCBI Taxonomy" id="2879846"/>
    <lineage>
        <taxon>Bacteria</taxon>
        <taxon>Bacillati</taxon>
        <taxon>Actinomycetota</taxon>
        <taxon>Actinomycetes</taxon>
        <taxon>Kitasatosporales</taxon>
        <taxon>Streptomycetaceae</taxon>
        <taxon>Streptomyces</taxon>
    </lineage>
</organism>
<evidence type="ECO:0000313" key="2">
    <source>
        <dbReference type="Proteomes" id="UP000830115"/>
    </source>
</evidence>
<dbReference type="InterPro" id="IPR045756">
    <property type="entry name" value="DUF6183"/>
</dbReference>
<name>A0ABY4MMH3_9ACTN</name>
<dbReference type="RefSeq" id="WP_248868501.1">
    <property type="nucleotide sequence ID" value="NZ_CP086322.1"/>
</dbReference>
<dbReference type="Pfam" id="PF19681">
    <property type="entry name" value="DUF6183"/>
    <property type="match status" value="1"/>
</dbReference>
<accession>A0ABY4MMH3</accession>
<dbReference type="Proteomes" id="UP000830115">
    <property type="component" value="Chromosome"/>
</dbReference>
<proteinExistence type="predicted"/>
<protein>
    <submittedName>
        <fullName evidence="1">DUF6183 family protein</fullName>
    </submittedName>
</protein>
<evidence type="ECO:0000313" key="1">
    <source>
        <dbReference type="EMBL" id="UQA97531.1"/>
    </source>
</evidence>